<dbReference type="Proteomes" id="UP000032304">
    <property type="component" value="Chromosome 12"/>
</dbReference>
<gene>
    <name evidence="2" type="ORF">B456_012G101300</name>
</gene>
<dbReference type="OMA" id="HALQYNN"/>
<dbReference type="Gene3D" id="3.90.180.10">
    <property type="entry name" value="Medium-chain alcohol dehydrogenases, catalytic domain"/>
    <property type="match status" value="1"/>
</dbReference>
<accession>A0A0D2RY03</accession>
<name>A0A0D2RY03_GOSRA</name>
<sequence length="120" mass="13757">MAENLMHALQYNNYGRASDVAGEVVKVGPGVTNYKVGDKVVSLLDHLYHNPKAFYLLMLVVFSFSYVFDGQPPDLKKQELVTQRGLMLLRICKKPWRYFFFVTHGVISKVFFCCLTTTEI</sequence>
<keyword evidence="3" id="KW-1185">Reference proteome</keyword>
<dbReference type="Gramene" id="KJB75637">
    <property type="protein sequence ID" value="KJB75637"/>
    <property type="gene ID" value="B456_012G101300"/>
</dbReference>
<feature type="domain" description="Alcohol dehydrogenase-like N-terminal" evidence="1">
    <location>
        <begin position="18"/>
        <end position="41"/>
    </location>
</feature>
<dbReference type="SUPFAM" id="SSF50129">
    <property type="entry name" value="GroES-like"/>
    <property type="match status" value="1"/>
</dbReference>
<dbReference type="AlphaFoldDB" id="A0A0D2RY03"/>
<dbReference type="EMBL" id="CM001751">
    <property type="protein sequence ID" value="KJB75637.1"/>
    <property type="molecule type" value="Genomic_DNA"/>
</dbReference>
<dbReference type="InterPro" id="IPR011032">
    <property type="entry name" value="GroES-like_sf"/>
</dbReference>
<evidence type="ECO:0000259" key="1">
    <source>
        <dbReference type="Pfam" id="PF08240"/>
    </source>
</evidence>
<protein>
    <recommendedName>
        <fullName evidence="1">Alcohol dehydrogenase-like N-terminal domain-containing protein</fullName>
    </recommendedName>
</protein>
<evidence type="ECO:0000313" key="3">
    <source>
        <dbReference type="Proteomes" id="UP000032304"/>
    </source>
</evidence>
<dbReference type="Pfam" id="PF08240">
    <property type="entry name" value="ADH_N"/>
    <property type="match status" value="1"/>
</dbReference>
<dbReference type="InterPro" id="IPR013154">
    <property type="entry name" value="ADH-like_N"/>
</dbReference>
<evidence type="ECO:0000313" key="2">
    <source>
        <dbReference type="EMBL" id="KJB75637.1"/>
    </source>
</evidence>
<proteinExistence type="predicted"/>
<organism evidence="2 3">
    <name type="scientific">Gossypium raimondii</name>
    <name type="common">Peruvian cotton</name>
    <name type="synonym">Gossypium klotzschianum subsp. raimondii</name>
    <dbReference type="NCBI Taxonomy" id="29730"/>
    <lineage>
        <taxon>Eukaryota</taxon>
        <taxon>Viridiplantae</taxon>
        <taxon>Streptophyta</taxon>
        <taxon>Embryophyta</taxon>
        <taxon>Tracheophyta</taxon>
        <taxon>Spermatophyta</taxon>
        <taxon>Magnoliopsida</taxon>
        <taxon>eudicotyledons</taxon>
        <taxon>Gunneridae</taxon>
        <taxon>Pentapetalae</taxon>
        <taxon>rosids</taxon>
        <taxon>malvids</taxon>
        <taxon>Malvales</taxon>
        <taxon>Malvaceae</taxon>
        <taxon>Malvoideae</taxon>
        <taxon>Gossypium</taxon>
    </lineage>
</organism>
<reference evidence="2 3" key="1">
    <citation type="journal article" date="2012" name="Nature">
        <title>Repeated polyploidization of Gossypium genomes and the evolution of spinnable cotton fibres.</title>
        <authorList>
            <person name="Paterson A.H."/>
            <person name="Wendel J.F."/>
            <person name="Gundlach H."/>
            <person name="Guo H."/>
            <person name="Jenkins J."/>
            <person name="Jin D."/>
            <person name="Llewellyn D."/>
            <person name="Showmaker K.C."/>
            <person name="Shu S."/>
            <person name="Udall J."/>
            <person name="Yoo M.J."/>
            <person name="Byers R."/>
            <person name="Chen W."/>
            <person name="Doron-Faigenboim A."/>
            <person name="Duke M.V."/>
            <person name="Gong L."/>
            <person name="Grimwood J."/>
            <person name="Grover C."/>
            <person name="Grupp K."/>
            <person name="Hu G."/>
            <person name="Lee T.H."/>
            <person name="Li J."/>
            <person name="Lin L."/>
            <person name="Liu T."/>
            <person name="Marler B.S."/>
            <person name="Page J.T."/>
            <person name="Roberts A.W."/>
            <person name="Romanel E."/>
            <person name="Sanders W.S."/>
            <person name="Szadkowski E."/>
            <person name="Tan X."/>
            <person name="Tang H."/>
            <person name="Xu C."/>
            <person name="Wang J."/>
            <person name="Wang Z."/>
            <person name="Zhang D."/>
            <person name="Zhang L."/>
            <person name="Ashrafi H."/>
            <person name="Bedon F."/>
            <person name="Bowers J.E."/>
            <person name="Brubaker C.L."/>
            <person name="Chee P.W."/>
            <person name="Das S."/>
            <person name="Gingle A.R."/>
            <person name="Haigler C.H."/>
            <person name="Harker D."/>
            <person name="Hoffmann L.V."/>
            <person name="Hovav R."/>
            <person name="Jones D.C."/>
            <person name="Lemke C."/>
            <person name="Mansoor S."/>
            <person name="ur Rahman M."/>
            <person name="Rainville L.N."/>
            <person name="Rambani A."/>
            <person name="Reddy U.K."/>
            <person name="Rong J.K."/>
            <person name="Saranga Y."/>
            <person name="Scheffler B.E."/>
            <person name="Scheffler J.A."/>
            <person name="Stelly D.M."/>
            <person name="Triplett B.A."/>
            <person name="Van Deynze A."/>
            <person name="Vaslin M.F."/>
            <person name="Waghmare V.N."/>
            <person name="Walford S.A."/>
            <person name="Wright R.J."/>
            <person name="Zaki E.A."/>
            <person name="Zhang T."/>
            <person name="Dennis E.S."/>
            <person name="Mayer K.F."/>
            <person name="Peterson D.G."/>
            <person name="Rokhsar D.S."/>
            <person name="Wang X."/>
            <person name="Schmutz J."/>
        </authorList>
    </citation>
    <scope>NUCLEOTIDE SEQUENCE [LARGE SCALE GENOMIC DNA]</scope>
</reference>